<dbReference type="GO" id="GO:0008233">
    <property type="term" value="F:peptidase activity"/>
    <property type="evidence" value="ECO:0007669"/>
    <property type="project" value="UniProtKB-KW"/>
</dbReference>
<dbReference type="InterPro" id="IPR014719">
    <property type="entry name" value="Ribosomal_bL12_C/ClpS-like"/>
</dbReference>
<dbReference type="SUPFAM" id="SSF54736">
    <property type="entry name" value="ClpS-like"/>
    <property type="match status" value="1"/>
</dbReference>
<protein>
    <submittedName>
        <fullName evidence="2">ATP-dependent Clp protease adapter protein ClpS</fullName>
    </submittedName>
</protein>
<keyword evidence="2" id="KW-0645">Protease</keyword>
<evidence type="ECO:0000313" key="2">
    <source>
        <dbReference type="EMBL" id="SDD49586.1"/>
    </source>
</evidence>
<organism evidence="2 3">
    <name type="scientific">Niabella drilacis (strain DSM 25811 / CCM 8410 / CCUG 62505 / LMG 26954 / E90)</name>
    <dbReference type="NCBI Taxonomy" id="1285928"/>
    <lineage>
        <taxon>Bacteria</taxon>
        <taxon>Pseudomonadati</taxon>
        <taxon>Bacteroidota</taxon>
        <taxon>Chitinophagia</taxon>
        <taxon>Chitinophagales</taxon>
        <taxon>Chitinophagaceae</taxon>
        <taxon>Niabella</taxon>
    </lineage>
</organism>
<dbReference type="STRING" id="1285928.SAMN04487894_109228"/>
<dbReference type="GO" id="GO:0006508">
    <property type="term" value="P:proteolysis"/>
    <property type="evidence" value="ECO:0007669"/>
    <property type="project" value="UniProtKB-KW"/>
</dbReference>
<dbReference type="EMBL" id="FMZO01000009">
    <property type="protein sequence ID" value="SDD49586.1"/>
    <property type="molecule type" value="Genomic_DNA"/>
</dbReference>
<dbReference type="RefSeq" id="WP_245729240.1">
    <property type="nucleotide sequence ID" value="NZ_FMZO01000009.1"/>
</dbReference>
<proteinExistence type="predicted"/>
<name>A0A1G6V9T7_NIADE</name>
<feature type="domain" description="Adaptor protein ClpS core" evidence="1">
    <location>
        <begin position="84"/>
        <end position="149"/>
    </location>
</feature>
<dbReference type="Proteomes" id="UP000198757">
    <property type="component" value="Unassembled WGS sequence"/>
</dbReference>
<reference evidence="3" key="1">
    <citation type="submission" date="2016-10" db="EMBL/GenBank/DDBJ databases">
        <authorList>
            <person name="Varghese N."/>
            <person name="Submissions S."/>
        </authorList>
    </citation>
    <scope>NUCLEOTIDE SEQUENCE [LARGE SCALE GENOMIC DNA]</scope>
    <source>
        <strain evidence="3">DSM 25811 / CCM 8410 / LMG 26954 / E90</strain>
    </source>
</reference>
<dbReference type="AlphaFoldDB" id="A0A1G6V9T7"/>
<dbReference type="GO" id="GO:0030163">
    <property type="term" value="P:protein catabolic process"/>
    <property type="evidence" value="ECO:0007669"/>
    <property type="project" value="InterPro"/>
</dbReference>
<accession>A0A1G6V9T7</accession>
<keyword evidence="2" id="KW-0378">Hydrolase</keyword>
<evidence type="ECO:0000259" key="1">
    <source>
        <dbReference type="Pfam" id="PF02617"/>
    </source>
</evidence>
<keyword evidence="3" id="KW-1185">Reference proteome</keyword>
<sequence length="161" mass="17769">MNGIVCPVHTLLFPLEAAAGTNDRCYKSRKYSPPLSRQPAPGAGGKARYPGDLSGMVYLCGMSFPGTNPFTKTEAETDVLTAEAASWQLIVWNDEVNTFEWVIETLMEVCGHTYEQAEQCSYIIHFKGKYAVKEGMYEDLEPMCSAILDRGISATIEELVS</sequence>
<gene>
    <name evidence="2" type="ORF">SAMN04487894_109228</name>
</gene>
<dbReference type="InterPro" id="IPR003769">
    <property type="entry name" value="ClpS_core"/>
</dbReference>
<evidence type="ECO:0000313" key="3">
    <source>
        <dbReference type="Proteomes" id="UP000198757"/>
    </source>
</evidence>
<dbReference type="Pfam" id="PF02617">
    <property type="entry name" value="ClpS"/>
    <property type="match status" value="1"/>
</dbReference>
<dbReference type="Gene3D" id="3.30.1390.10">
    <property type="match status" value="1"/>
</dbReference>